<comment type="function">
    <text evidence="1">Forms oxaloacetate, a four-carbon dicarboxylic acid source for the tricarboxylic acid cycle.</text>
</comment>
<evidence type="ECO:0000256" key="1">
    <source>
        <dbReference type="ARBA" id="ARBA00003670"/>
    </source>
</evidence>
<dbReference type="GO" id="GO:0015977">
    <property type="term" value="P:carbon fixation"/>
    <property type="evidence" value="ECO:0007669"/>
    <property type="project" value="InterPro"/>
</dbReference>
<dbReference type="SUPFAM" id="SSF51621">
    <property type="entry name" value="Phosphoenolpyruvate/pyruvate domain"/>
    <property type="match status" value="1"/>
</dbReference>
<evidence type="ECO:0000256" key="2">
    <source>
        <dbReference type="ARBA" id="ARBA00022419"/>
    </source>
</evidence>
<accession>A0A3M2VTR0</accession>
<dbReference type="InterPro" id="IPR021135">
    <property type="entry name" value="PEP_COase"/>
</dbReference>
<dbReference type="InterPro" id="IPR015813">
    <property type="entry name" value="Pyrv/PenolPyrv_kinase-like_dom"/>
</dbReference>
<reference evidence="3 4" key="1">
    <citation type="submission" date="2018-08" db="EMBL/GenBank/DDBJ databases">
        <title>Recombination of ecologically and evolutionarily significant loci maintains genetic cohesion in the Pseudomonas syringae species complex.</title>
        <authorList>
            <person name="Dillon M."/>
            <person name="Thakur S."/>
            <person name="Almeida R.N.D."/>
            <person name="Weir B.S."/>
            <person name="Guttman D.S."/>
        </authorList>
    </citation>
    <scope>NUCLEOTIDE SEQUENCE [LARGE SCALE GENOMIC DNA]</scope>
    <source>
        <strain evidence="3 4">88_10</strain>
    </source>
</reference>
<dbReference type="GO" id="GO:0006099">
    <property type="term" value="P:tricarboxylic acid cycle"/>
    <property type="evidence" value="ECO:0007669"/>
    <property type="project" value="InterPro"/>
</dbReference>
<evidence type="ECO:0000313" key="3">
    <source>
        <dbReference type="EMBL" id="RML42622.1"/>
    </source>
</evidence>
<proteinExistence type="predicted"/>
<dbReference type="Proteomes" id="UP000282378">
    <property type="component" value="Unassembled WGS sequence"/>
</dbReference>
<dbReference type="EMBL" id="RBNL01003896">
    <property type="protein sequence ID" value="RML42622.1"/>
    <property type="molecule type" value="Genomic_DNA"/>
</dbReference>
<dbReference type="AlphaFoldDB" id="A0A3M2VTR0"/>
<comment type="caution">
    <text evidence="3">The sequence shown here is derived from an EMBL/GenBank/DDBJ whole genome shotgun (WGS) entry which is preliminary data.</text>
</comment>
<evidence type="ECO:0000313" key="4">
    <source>
        <dbReference type="Proteomes" id="UP000282378"/>
    </source>
</evidence>
<gene>
    <name evidence="3" type="ORF">APX70_07232</name>
</gene>
<sequence>MRVVPLFETLADLDNAGPVIETLLGLPGYRSRLQGPQEV</sequence>
<dbReference type="GO" id="GO:0008964">
    <property type="term" value="F:phosphoenolpyruvate carboxylase activity"/>
    <property type="evidence" value="ECO:0007669"/>
    <property type="project" value="InterPro"/>
</dbReference>
<protein>
    <recommendedName>
        <fullName evidence="2">Phosphoenolpyruvate carboxylase</fullName>
    </recommendedName>
</protein>
<organism evidence="3 4">
    <name type="scientific">Pseudomonas syringae pv. maculicola</name>
    <dbReference type="NCBI Taxonomy" id="59511"/>
    <lineage>
        <taxon>Bacteria</taxon>
        <taxon>Pseudomonadati</taxon>
        <taxon>Pseudomonadota</taxon>
        <taxon>Gammaproteobacteria</taxon>
        <taxon>Pseudomonadales</taxon>
        <taxon>Pseudomonadaceae</taxon>
        <taxon>Pseudomonas</taxon>
    </lineage>
</organism>
<dbReference type="Pfam" id="PF00311">
    <property type="entry name" value="PEPcase"/>
    <property type="match status" value="1"/>
</dbReference>
<name>A0A3M2VTR0_PSEYM</name>
<keyword evidence="3" id="KW-0670">Pyruvate</keyword>
<feature type="non-terminal residue" evidence="3">
    <location>
        <position position="39"/>
    </location>
</feature>